<dbReference type="AlphaFoldDB" id="A0A8S0PC50"/>
<feature type="domain" description="FAR1" evidence="1">
    <location>
        <begin position="52"/>
        <end position="135"/>
    </location>
</feature>
<protein>
    <recommendedName>
        <fullName evidence="1">FAR1 domain-containing protein</fullName>
    </recommendedName>
</protein>
<dbReference type="PANTHER" id="PTHR46328">
    <property type="entry name" value="FAR-RED IMPAIRED RESPONSIVE (FAR1) FAMILY PROTEIN-RELATED"/>
    <property type="match status" value="1"/>
</dbReference>
<dbReference type="Pfam" id="PF03101">
    <property type="entry name" value="FAR1"/>
    <property type="match status" value="1"/>
</dbReference>
<dbReference type="Proteomes" id="UP000594638">
    <property type="component" value="Unassembled WGS sequence"/>
</dbReference>
<evidence type="ECO:0000313" key="2">
    <source>
        <dbReference type="EMBL" id="CAA2939539.1"/>
    </source>
</evidence>
<dbReference type="OrthoDB" id="747268at2759"/>
<reference evidence="2 3" key="1">
    <citation type="submission" date="2019-12" db="EMBL/GenBank/DDBJ databases">
        <authorList>
            <person name="Alioto T."/>
            <person name="Alioto T."/>
            <person name="Gomez Garrido J."/>
        </authorList>
    </citation>
    <scope>NUCLEOTIDE SEQUENCE [LARGE SCALE GENOMIC DNA]</scope>
</reference>
<name>A0A8S0PC50_OLEEU</name>
<dbReference type="PANTHER" id="PTHR46328:SF35">
    <property type="entry name" value="PROTEIN FAR1-RELATED SEQUENCE 5-LIKE"/>
    <property type="match status" value="1"/>
</dbReference>
<dbReference type="EMBL" id="CACTIH010000043">
    <property type="protein sequence ID" value="CAA2939539.1"/>
    <property type="molecule type" value="Genomic_DNA"/>
</dbReference>
<proteinExistence type="predicted"/>
<accession>A0A8S0PC50</accession>
<organism evidence="2 3">
    <name type="scientific">Olea europaea subsp. europaea</name>
    <dbReference type="NCBI Taxonomy" id="158383"/>
    <lineage>
        <taxon>Eukaryota</taxon>
        <taxon>Viridiplantae</taxon>
        <taxon>Streptophyta</taxon>
        <taxon>Embryophyta</taxon>
        <taxon>Tracheophyta</taxon>
        <taxon>Spermatophyta</taxon>
        <taxon>Magnoliopsida</taxon>
        <taxon>eudicotyledons</taxon>
        <taxon>Gunneridae</taxon>
        <taxon>Pentapetalae</taxon>
        <taxon>asterids</taxon>
        <taxon>lamiids</taxon>
        <taxon>Lamiales</taxon>
        <taxon>Oleaceae</taxon>
        <taxon>Oleeae</taxon>
        <taxon>Olea</taxon>
    </lineage>
</organism>
<keyword evidence="3" id="KW-1185">Reference proteome</keyword>
<evidence type="ECO:0000313" key="3">
    <source>
        <dbReference type="Proteomes" id="UP000594638"/>
    </source>
</evidence>
<gene>
    <name evidence="2" type="ORF">OLEA9_A058252</name>
</gene>
<dbReference type="Gramene" id="OE9A058252T1">
    <property type="protein sequence ID" value="OE9A058252C1"/>
    <property type="gene ID" value="OE9A058252"/>
</dbReference>
<comment type="caution">
    <text evidence="2">The sequence shown here is derived from an EMBL/GenBank/DDBJ whole genome shotgun (WGS) entry which is preliminary data.</text>
</comment>
<dbReference type="InterPro" id="IPR004330">
    <property type="entry name" value="FAR1_DNA_bnd_dom"/>
</dbReference>
<sequence length="199" mass="22874">MEYVNDDLLVESNNENVADYMNRDEEETLRQNDPIVPKVSMMFNNEKEMFEMYKRYAYHIGFSLRKQNSKKGDDGVLRYVTFTCSREGRRSSNASGLLKPKPISQTGCKVRISASSDSHGMWRINTVHLDHNHETSPSKSRLYRCNRELSANVKHKLEVNDMTGISLHKSYNSAVAKVGGYENMTCIEKDCGSYIEQVR</sequence>
<evidence type="ECO:0000259" key="1">
    <source>
        <dbReference type="Pfam" id="PF03101"/>
    </source>
</evidence>